<evidence type="ECO:0000313" key="5">
    <source>
        <dbReference type="EMBL" id="QEV62130.1"/>
    </source>
</evidence>
<dbReference type="AlphaFoldDB" id="A0A5P2XGL0"/>
<accession>A0A5P2XGL0</accession>
<protein>
    <recommendedName>
        <fullName evidence="3">Carboxylic ester hydrolase</fullName>
        <ecNumber evidence="3">3.1.1.-</ecNumber>
    </recommendedName>
</protein>
<dbReference type="InterPro" id="IPR050309">
    <property type="entry name" value="Type-B_Carboxylest/Lipase"/>
</dbReference>
<dbReference type="Pfam" id="PF00135">
    <property type="entry name" value="COesterase"/>
    <property type="match status" value="1"/>
</dbReference>
<feature type="domain" description="Carboxylesterase type B" evidence="4">
    <location>
        <begin position="30"/>
        <end position="546"/>
    </location>
</feature>
<evidence type="ECO:0000256" key="3">
    <source>
        <dbReference type="RuleBase" id="RU361235"/>
    </source>
</evidence>
<organism evidence="5 6">
    <name type="scientific">Streptomyces spectabilis</name>
    <dbReference type="NCBI Taxonomy" id="68270"/>
    <lineage>
        <taxon>Bacteria</taxon>
        <taxon>Bacillati</taxon>
        <taxon>Actinomycetota</taxon>
        <taxon>Actinomycetes</taxon>
        <taxon>Kitasatosporales</taxon>
        <taxon>Streptomycetaceae</taxon>
        <taxon>Streptomyces</taxon>
    </lineage>
</organism>
<dbReference type="PROSITE" id="PS00122">
    <property type="entry name" value="CARBOXYLESTERASE_B_1"/>
    <property type="match status" value="1"/>
</dbReference>
<name>A0A5P2XGL0_STRST</name>
<reference evidence="5 6" key="1">
    <citation type="submission" date="2017-09" db="EMBL/GenBank/DDBJ databases">
        <authorList>
            <person name="Lee N."/>
            <person name="Cho B.-K."/>
        </authorList>
    </citation>
    <scope>NUCLEOTIDE SEQUENCE [LARGE SCALE GENOMIC DNA]</scope>
    <source>
        <strain evidence="5 6">ATCC 27465</strain>
    </source>
</reference>
<evidence type="ECO:0000313" key="6">
    <source>
        <dbReference type="Proteomes" id="UP000326505"/>
    </source>
</evidence>
<dbReference type="PANTHER" id="PTHR11559">
    <property type="entry name" value="CARBOXYLESTERASE"/>
    <property type="match status" value="1"/>
</dbReference>
<evidence type="ECO:0000256" key="2">
    <source>
        <dbReference type="ARBA" id="ARBA00022801"/>
    </source>
</evidence>
<sequence length="550" mass="58668">MPCAFLAGPLPCCHRVAMSEARETRPPSAAPVVRTDAGAVRGAAVRVSVPGRAERTVSAFHGVPYMAPPVGPLRFASPRPHPPWSGIRPADTVRPAFAQPSGPAPATAPVRAAESAEDAVHANVWTPDVHGRRPVFVYVHGGGWQVGTASSPTFDGARLAARGDLVIVTFNYRLGPLGFGLHEALTDPATGLHANWGLQDQAALVEWVRSSIAAFGGDPDNITLCGTSAGGAAVWQLALLPALRGAIRRIVPISTAHVRAPAFALTPDDARTAFAAVARRLGVDVPGLRTVDAAKFLAVWGAYFAAVPDGHPVESGRCYRGPVVDGALVPAHDTHRPVPDLPTLSMVTATEGSFHTAGGRPHPVDDAELRALVRAHLLIDSPEVPRGLVDDVIGHYRTLAAADRRPVDPLSLLTEIHGDNTFRHRIVRMAERGARETRVPQYLLYFDYEVRPPGFGTPHEATSPFLFGTHGIAEHREAFGDGPWAREVSATLMDLVAAFAHDDAPRAEGVPPWPRFTPDAPSTLLLGGREGPRVGELPKTAELRFWDTVR</sequence>
<keyword evidence="2 3" id="KW-0378">Hydrolase</keyword>
<dbReference type="OrthoDB" id="3199405at2"/>
<evidence type="ECO:0000259" key="4">
    <source>
        <dbReference type="Pfam" id="PF00135"/>
    </source>
</evidence>
<dbReference type="EC" id="3.1.1.-" evidence="3"/>
<evidence type="ECO:0000256" key="1">
    <source>
        <dbReference type="ARBA" id="ARBA00005964"/>
    </source>
</evidence>
<dbReference type="InterPro" id="IPR029058">
    <property type="entry name" value="AB_hydrolase_fold"/>
</dbReference>
<dbReference type="SUPFAM" id="SSF53474">
    <property type="entry name" value="alpha/beta-Hydrolases"/>
    <property type="match status" value="1"/>
</dbReference>
<dbReference type="EMBL" id="CP023690">
    <property type="protein sequence ID" value="QEV62130.1"/>
    <property type="molecule type" value="Genomic_DNA"/>
</dbReference>
<dbReference type="InterPro" id="IPR002018">
    <property type="entry name" value="CarbesteraseB"/>
</dbReference>
<dbReference type="Gene3D" id="3.40.50.1820">
    <property type="entry name" value="alpha/beta hydrolase"/>
    <property type="match status" value="1"/>
</dbReference>
<dbReference type="GO" id="GO:0016787">
    <property type="term" value="F:hydrolase activity"/>
    <property type="evidence" value="ECO:0007669"/>
    <property type="project" value="UniProtKB-KW"/>
</dbReference>
<dbReference type="Proteomes" id="UP000326505">
    <property type="component" value="Chromosome"/>
</dbReference>
<gene>
    <name evidence="5" type="ORF">CP982_28295</name>
</gene>
<dbReference type="KEGG" id="sspb:CP982_28295"/>
<proteinExistence type="inferred from homology"/>
<comment type="similarity">
    <text evidence="1 3">Belongs to the type-B carboxylesterase/lipase family.</text>
</comment>
<dbReference type="InterPro" id="IPR019826">
    <property type="entry name" value="Carboxylesterase_B_AS"/>
</dbReference>